<dbReference type="PANTHER" id="PTHR43085">
    <property type="entry name" value="HEXOKINASE FAMILY MEMBER"/>
    <property type="match status" value="1"/>
</dbReference>
<dbReference type="RefSeq" id="WP_057945988.1">
    <property type="nucleotide sequence ID" value="NZ_CP067396.1"/>
</dbReference>
<keyword evidence="5" id="KW-0067">ATP-binding</keyword>
<evidence type="ECO:0000256" key="1">
    <source>
        <dbReference type="ARBA" id="ARBA00010688"/>
    </source>
</evidence>
<evidence type="ECO:0000256" key="5">
    <source>
        <dbReference type="ARBA" id="ARBA00022840"/>
    </source>
</evidence>
<dbReference type="EC" id="2.7.1.4" evidence="6"/>
<dbReference type="InterPro" id="IPR002173">
    <property type="entry name" value="Carboh/pur_kinase_PfkB_CS"/>
</dbReference>
<evidence type="ECO:0000313" key="7">
    <source>
        <dbReference type="Proteomes" id="UP000061569"/>
    </source>
</evidence>
<dbReference type="PANTHER" id="PTHR43085:SF1">
    <property type="entry name" value="PSEUDOURIDINE KINASE-RELATED"/>
    <property type="match status" value="1"/>
</dbReference>
<dbReference type="STRING" id="69.GLE_0375"/>
<dbReference type="AlphaFoldDB" id="A0A0S2DB33"/>
<proteinExistence type="inferred from homology"/>
<dbReference type="GO" id="GO:0008865">
    <property type="term" value="F:fructokinase activity"/>
    <property type="evidence" value="ECO:0007669"/>
    <property type="project" value="UniProtKB-EC"/>
</dbReference>
<dbReference type="SUPFAM" id="SSF53613">
    <property type="entry name" value="Ribokinase-like"/>
    <property type="match status" value="1"/>
</dbReference>
<dbReference type="OrthoDB" id="9795789at2"/>
<keyword evidence="3" id="KW-0547">Nucleotide-binding</keyword>
<keyword evidence="4 6" id="KW-0418">Kinase</keyword>
<reference evidence="6 7" key="1">
    <citation type="submission" date="2015-11" db="EMBL/GenBank/DDBJ databases">
        <title>Genome sequences of Lysobacter enzymogenes strain C3 and Lysobacter antibioticus ATCC 29479.</title>
        <authorList>
            <person name="Kobayashi D.Y."/>
        </authorList>
    </citation>
    <scope>NUCLEOTIDE SEQUENCE [LARGE SCALE GENOMIC DNA]</scope>
    <source>
        <strain evidence="6 7">C3</strain>
    </source>
</reference>
<dbReference type="Gene3D" id="3.40.1190.20">
    <property type="match status" value="1"/>
</dbReference>
<dbReference type="Pfam" id="PF00294">
    <property type="entry name" value="PfkB"/>
    <property type="match status" value="1"/>
</dbReference>
<dbReference type="PROSITE" id="PS00584">
    <property type="entry name" value="PFKB_KINASES_2"/>
    <property type="match status" value="1"/>
</dbReference>
<evidence type="ECO:0000256" key="2">
    <source>
        <dbReference type="ARBA" id="ARBA00022679"/>
    </source>
</evidence>
<dbReference type="CDD" id="cd01167">
    <property type="entry name" value="bac_FRK"/>
    <property type="match status" value="1"/>
</dbReference>
<dbReference type="InterPro" id="IPR050306">
    <property type="entry name" value="PfkB_Carbo_kinase"/>
</dbReference>
<dbReference type="KEGG" id="lez:GLE_0375"/>
<evidence type="ECO:0000313" key="6">
    <source>
        <dbReference type="EMBL" id="ALN55733.1"/>
    </source>
</evidence>
<dbReference type="Proteomes" id="UP000061569">
    <property type="component" value="Chromosome"/>
</dbReference>
<sequence length="343" mass="36066">MSAVPSSSGASGANAAIVCFGEALIDFLARPAQSPGEPRHFVEYAGGAPANVAVAAARLGAHARFVGMLGRDMFGDFIADQLSGYGVDTRDVRRTDAAKTALAFVSLDGDGERSFSFYRPPAADLLFRDADFSPDGFADAGVFHVCSNSLTEEAIAAATLAGMRRARLAGALVSMDMNLRPSLWPAGFDPAPRLLAALLEADLIKLCGSEFEFLARHLGGEEAALQRLWHGYATCVLITDGATPIRWYTRTRGGSVATFKVAPSDTTGAGDAFVGGLLRRLVALGVSAANFNDFLQREDELTDALRYAAAAGALATTRHGAFAAMPSAADVERLMQEQAQEPA</sequence>
<accession>A0A0S2DB33</accession>
<dbReference type="EMBL" id="CP013140">
    <property type="protein sequence ID" value="ALN55733.1"/>
    <property type="molecule type" value="Genomic_DNA"/>
</dbReference>
<evidence type="ECO:0000256" key="3">
    <source>
        <dbReference type="ARBA" id="ARBA00022741"/>
    </source>
</evidence>
<dbReference type="GO" id="GO:0005524">
    <property type="term" value="F:ATP binding"/>
    <property type="evidence" value="ECO:0007669"/>
    <property type="project" value="UniProtKB-KW"/>
</dbReference>
<keyword evidence="2 6" id="KW-0808">Transferase</keyword>
<dbReference type="InterPro" id="IPR029056">
    <property type="entry name" value="Ribokinase-like"/>
</dbReference>
<dbReference type="PATRIC" id="fig|69.6.peg.372"/>
<name>A0A0S2DB33_LYSEN</name>
<dbReference type="InterPro" id="IPR011611">
    <property type="entry name" value="PfkB_dom"/>
</dbReference>
<evidence type="ECO:0000256" key="4">
    <source>
        <dbReference type="ARBA" id="ARBA00022777"/>
    </source>
</evidence>
<comment type="similarity">
    <text evidence="1">Belongs to the carbohydrate kinase PfkB family.</text>
</comment>
<organism evidence="6 7">
    <name type="scientific">Lysobacter enzymogenes</name>
    <dbReference type="NCBI Taxonomy" id="69"/>
    <lineage>
        <taxon>Bacteria</taxon>
        <taxon>Pseudomonadati</taxon>
        <taxon>Pseudomonadota</taxon>
        <taxon>Gammaproteobacteria</taxon>
        <taxon>Lysobacterales</taxon>
        <taxon>Lysobacteraceae</taxon>
        <taxon>Lysobacter</taxon>
    </lineage>
</organism>
<protein>
    <submittedName>
        <fullName evidence="6">Fructokinase-1</fullName>
        <ecNumber evidence="6">2.7.1.4</ecNumber>
    </submittedName>
</protein>
<gene>
    <name evidence="6" type="primary">scrK</name>
    <name evidence="6" type="ORF">GLE_0375</name>
</gene>